<reference evidence="3" key="1">
    <citation type="journal article" date="2019" name="Int. J. Syst. Evol. Microbiol.">
        <title>The Global Catalogue of Microorganisms (GCM) 10K type strain sequencing project: providing services to taxonomists for standard genome sequencing and annotation.</title>
        <authorList>
            <consortium name="The Broad Institute Genomics Platform"/>
            <consortium name="The Broad Institute Genome Sequencing Center for Infectious Disease"/>
            <person name="Wu L."/>
            <person name="Ma J."/>
        </authorList>
    </citation>
    <scope>NUCLEOTIDE SEQUENCE [LARGE SCALE GENOMIC DNA]</scope>
    <source>
        <strain evidence="3">JCM 3380</strain>
    </source>
</reference>
<evidence type="ECO:0000313" key="2">
    <source>
        <dbReference type="EMBL" id="GAA0244967.1"/>
    </source>
</evidence>
<accession>A0ABP3DZS9</accession>
<dbReference type="EMBL" id="BAAABU010000013">
    <property type="protein sequence ID" value="GAA0244967.1"/>
    <property type="molecule type" value="Genomic_DNA"/>
</dbReference>
<gene>
    <name evidence="2" type="ORF">GCM10010492_50380</name>
</gene>
<feature type="region of interest" description="Disordered" evidence="1">
    <location>
        <begin position="44"/>
        <end position="63"/>
    </location>
</feature>
<evidence type="ECO:0000313" key="3">
    <source>
        <dbReference type="Proteomes" id="UP001500416"/>
    </source>
</evidence>
<feature type="region of interest" description="Disordered" evidence="1">
    <location>
        <begin position="72"/>
        <end position="94"/>
    </location>
</feature>
<proteinExistence type="predicted"/>
<comment type="caution">
    <text evidence="2">The sequence shown here is derived from an EMBL/GenBank/DDBJ whole genome shotgun (WGS) entry which is preliminary data.</text>
</comment>
<evidence type="ECO:0000256" key="1">
    <source>
        <dbReference type="SAM" id="MobiDB-lite"/>
    </source>
</evidence>
<protein>
    <submittedName>
        <fullName evidence="2">Uncharacterized protein</fullName>
    </submittedName>
</protein>
<dbReference type="Proteomes" id="UP001500416">
    <property type="component" value="Unassembled WGS sequence"/>
</dbReference>
<keyword evidence="3" id="KW-1185">Reference proteome</keyword>
<organism evidence="2 3">
    <name type="scientific">Saccharothrix mutabilis subsp. mutabilis</name>
    <dbReference type="NCBI Taxonomy" id="66855"/>
    <lineage>
        <taxon>Bacteria</taxon>
        <taxon>Bacillati</taxon>
        <taxon>Actinomycetota</taxon>
        <taxon>Actinomycetes</taxon>
        <taxon>Pseudonocardiales</taxon>
        <taxon>Pseudonocardiaceae</taxon>
        <taxon>Saccharothrix</taxon>
    </lineage>
</organism>
<sequence length="94" mass="9580">MVAAAIAVSIARDSGCQSPSTESAGAGLVSTGRPALRIVDERRGDTAGVEGRGDGPGAVRRPGDRRVVVLSRGMGLSSIPGTRSARQADRRPDP</sequence>
<name>A0ABP3DZS9_9PSEU</name>